<evidence type="ECO:0000259" key="2">
    <source>
        <dbReference type="Pfam" id="PF23666"/>
    </source>
</evidence>
<evidence type="ECO:0000313" key="3">
    <source>
        <dbReference type="EMBL" id="MCO1336513.1"/>
    </source>
</evidence>
<organism evidence="3 4">
    <name type="scientific">Microbulbifer okhotskensis</name>
    <dbReference type="NCBI Taxonomy" id="2926617"/>
    <lineage>
        <taxon>Bacteria</taxon>
        <taxon>Pseudomonadati</taxon>
        <taxon>Pseudomonadota</taxon>
        <taxon>Gammaproteobacteria</taxon>
        <taxon>Cellvibrionales</taxon>
        <taxon>Microbulbiferaceae</taxon>
        <taxon>Microbulbifer</taxon>
    </lineage>
</organism>
<dbReference type="AlphaFoldDB" id="A0A9X2EW19"/>
<dbReference type="RefSeq" id="WP_252472204.1">
    <property type="nucleotide sequence ID" value="NZ_JALBWM010000145.1"/>
</dbReference>
<dbReference type="InterPro" id="IPR032876">
    <property type="entry name" value="J_dom"/>
</dbReference>
<name>A0A9X2EW19_9GAMM</name>
<reference evidence="3" key="1">
    <citation type="journal article" date="2022" name="Arch. Microbiol.">
        <title>Microbulbifer okhotskensis sp. nov., isolated from a deep bottom sediment of the Okhotsk Sea.</title>
        <authorList>
            <person name="Romanenko L."/>
            <person name="Kurilenko V."/>
            <person name="Otstavnykh N."/>
            <person name="Velansky P."/>
            <person name="Isaeva M."/>
            <person name="Mikhailov V."/>
        </authorList>
    </citation>
    <scope>NUCLEOTIDE SEQUENCE</scope>
    <source>
        <strain evidence="3">OS29</strain>
    </source>
</reference>
<dbReference type="InterPro" id="IPR056490">
    <property type="entry name" value="Rcc01698_C"/>
</dbReference>
<accession>A0A9X2EW19</accession>
<dbReference type="Pfam" id="PF13550">
    <property type="entry name" value="Phage-tail_3"/>
    <property type="match status" value="1"/>
</dbReference>
<keyword evidence="4" id="KW-1185">Reference proteome</keyword>
<dbReference type="EMBL" id="JALBWM010000145">
    <property type="protein sequence ID" value="MCO1336513.1"/>
    <property type="molecule type" value="Genomic_DNA"/>
</dbReference>
<protein>
    <submittedName>
        <fullName evidence="3">Phage tail protein</fullName>
    </submittedName>
</protein>
<dbReference type="Pfam" id="PF23666">
    <property type="entry name" value="Rcc01698_C"/>
    <property type="match status" value="1"/>
</dbReference>
<proteinExistence type="predicted"/>
<comment type="caution">
    <text evidence="3">The sequence shown here is derived from an EMBL/GenBank/DDBJ whole genome shotgun (WGS) entry which is preliminary data.</text>
</comment>
<evidence type="ECO:0000313" key="4">
    <source>
        <dbReference type="Proteomes" id="UP001139028"/>
    </source>
</evidence>
<evidence type="ECO:0000259" key="1">
    <source>
        <dbReference type="Pfam" id="PF13550"/>
    </source>
</evidence>
<gene>
    <name evidence="3" type="ORF">MO867_19455</name>
</gene>
<sequence length="519" mass="56466">MSAAYPLYAIVAEICERAGVPYDKFDTTLLEGYVQGMQISNESPAFEHIQELARAFFFDPVNRGGEVVFVPRGGEPVMEINENDLIGDSDDEKTRRSAEDIVRVLNLNYYDSEGGIDTCKQTSDRSIDTRGEGEKSIETPLVLETDQAAQIAVVMHKTMIEEQRGEIEITLPSNYLKLTPGNVVLFRGDRFRVDEVNLDSGEQKIKLIHDRKSAYQSQALGVAPMPAPDPVALVPGATYIEWIDAPILSSGDDSQLGYYIAIAGSNSAWYGATVALSLDGGENYTDSDSTDVEAVMGELTTSLGTHKREIPDSHHRVQIQLYDDGDALEYRTLAELLNRQNRALIGNEIINFGEADEISPGVWEIGYLLRGRLGTEISEHTAGTRFVLLDRNTLNYIPSDRYNLDQTLTFRATSSGSGEETTTAAIYTGASHTEPAPANLTAYRSGGNLVIQWLGVGRLGGRAAYDQSQFFTGYRVTIDGSSTDTSTTTLTIADPGSASIQVAQLNSITGAGPATEITV</sequence>
<dbReference type="Proteomes" id="UP001139028">
    <property type="component" value="Unassembled WGS sequence"/>
</dbReference>
<feature type="domain" description="Tip attachment protein J" evidence="1">
    <location>
        <begin position="42"/>
        <end position="196"/>
    </location>
</feature>
<feature type="domain" description="Rcc01698-like C-terminal" evidence="2">
    <location>
        <begin position="294"/>
        <end position="387"/>
    </location>
</feature>